<dbReference type="EMBL" id="JAGDFM010000003">
    <property type="protein sequence ID" value="KAG7393500.1"/>
    <property type="molecule type" value="Genomic_DNA"/>
</dbReference>
<dbReference type="Proteomes" id="UP000694044">
    <property type="component" value="Unassembled WGS sequence"/>
</dbReference>
<proteinExistence type="predicted"/>
<evidence type="ECO:0000256" key="1">
    <source>
        <dbReference type="SAM" id="MobiDB-lite"/>
    </source>
</evidence>
<keyword evidence="3" id="KW-1185">Reference proteome</keyword>
<reference evidence="2" key="1">
    <citation type="submission" date="2021-02" db="EMBL/GenBank/DDBJ databases">
        <authorList>
            <person name="Palmer J.M."/>
        </authorList>
    </citation>
    <scope>NUCLEOTIDE SEQUENCE</scope>
    <source>
        <strain evidence="2">SCRP734</strain>
    </source>
</reference>
<feature type="compositionally biased region" description="Basic residues" evidence="1">
    <location>
        <begin position="96"/>
        <end position="107"/>
    </location>
</feature>
<evidence type="ECO:0000313" key="3">
    <source>
        <dbReference type="Proteomes" id="UP000694044"/>
    </source>
</evidence>
<evidence type="ECO:0000313" key="2">
    <source>
        <dbReference type="EMBL" id="KAG7393500.1"/>
    </source>
</evidence>
<organism evidence="2 3">
    <name type="scientific">Phytophthora pseudosyringae</name>
    <dbReference type="NCBI Taxonomy" id="221518"/>
    <lineage>
        <taxon>Eukaryota</taxon>
        <taxon>Sar</taxon>
        <taxon>Stramenopiles</taxon>
        <taxon>Oomycota</taxon>
        <taxon>Peronosporomycetes</taxon>
        <taxon>Peronosporales</taxon>
        <taxon>Peronosporaceae</taxon>
        <taxon>Phytophthora</taxon>
    </lineage>
</organism>
<feature type="region of interest" description="Disordered" evidence="1">
    <location>
        <begin position="75"/>
        <end position="107"/>
    </location>
</feature>
<gene>
    <name evidence="2" type="ORF">PHYPSEUDO_007337</name>
</gene>
<protein>
    <submittedName>
        <fullName evidence="2">Uncharacterized protein</fullName>
    </submittedName>
</protein>
<dbReference type="OrthoDB" id="278163at2759"/>
<feature type="region of interest" description="Disordered" evidence="1">
    <location>
        <begin position="1"/>
        <end position="30"/>
    </location>
</feature>
<comment type="caution">
    <text evidence="2">The sequence shown here is derived from an EMBL/GenBank/DDBJ whole genome shotgun (WGS) entry which is preliminary data.</text>
</comment>
<name>A0A8T1WNK4_9STRA</name>
<accession>A0A8T1WNK4</accession>
<dbReference type="AlphaFoldDB" id="A0A8T1WNK4"/>
<sequence length="634" mass="71455">MSAAGLRNWRGEIIQPKAAPSNGDVGDEGHRSLTASASIIVSSAHGSRTTAPFSEERLLVQTKVPAKDEFGRDVEVVVEKKRHKKSRDSRKEGKVRERKHKHKSSKSKRKTLLEWICSRFDPTRDGGGLLESECGVDIALFLPRLLSWMQKTTASAIYSVNHSCSATSKVGKVKCFALAEQVACLHVFFGSANAHAYYREFQHADGLQLVLKIVAIHGNDLRSQKPVVSLADRETLFRIILRISKMGRQCKEEISSLDGEVAVIRGVLASGDICDWKTESRVWALCREVLLEQLVGNPNSLDRAHEAVVFMLKHSNARLQLFGAQILRELISENSFSFDSEYRKRKDCDLVPLCLYLLNSNDVYLQHESLELLHALLQSRHLQDLICEKLVRLVGDSAKALDLKVEERFASIEDTTEHETYAHLRSAFAQASQAVNVLMNSNRNLLPILVDRCGLLIPLAFVLVVERPHSLKWHSAAISIRFILSHHRGAAACIAELFEVALGELLEWKDNRGDDDEMFAEYLLGDGAHQRHLALRFYQRGWYRPLSPRKQSEQAGVDRALKAIEHSVETAARDYVPELQVQTRVGENADETEELEILEVQREHQLRLQLQKHFAQFRHISTSATTTTTTTTSN</sequence>